<accession>A0A448WQ48</accession>
<feature type="compositionally biased region" description="Basic and acidic residues" evidence="1">
    <location>
        <begin position="128"/>
        <end position="199"/>
    </location>
</feature>
<organism evidence="2 3">
    <name type="scientific">Protopolystoma xenopodis</name>
    <dbReference type="NCBI Taxonomy" id="117903"/>
    <lineage>
        <taxon>Eukaryota</taxon>
        <taxon>Metazoa</taxon>
        <taxon>Spiralia</taxon>
        <taxon>Lophotrochozoa</taxon>
        <taxon>Platyhelminthes</taxon>
        <taxon>Monogenea</taxon>
        <taxon>Polyopisthocotylea</taxon>
        <taxon>Polystomatidea</taxon>
        <taxon>Polystomatidae</taxon>
        <taxon>Protopolystoma</taxon>
    </lineage>
</organism>
<feature type="compositionally biased region" description="Basic and acidic residues" evidence="1">
    <location>
        <begin position="207"/>
        <end position="245"/>
    </location>
</feature>
<dbReference type="Proteomes" id="UP000784294">
    <property type="component" value="Unassembled WGS sequence"/>
</dbReference>
<feature type="region of interest" description="Disordered" evidence="1">
    <location>
        <begin position="128"/>
        <end position="245"/>
    </location>
</feature>
<name>A0A448WQ48_9PLAT</name>
<dbReference type="EMBL" id="CAAALY010032181">
    <property type="protein sequence ID" value="VEL17338.1"/>
    <property type="molecule type" value="Genomic_DNA"/>
</dbReference>
<comment type="caution">
    <text evidence="2">The sequence shown here is derived from an EMBL/GenBank/DDBJ whole genome shotgun (WGS) entry which is preliminary data.</text>
</comment>
<keyword evidence="3" id="KW-1185">Reference proteome</keyword>
<protein>
    <submittedName>
        <fullName evidence="2">Uncharacterized protein</fullName>
    </submittedName>
</protein>
<gene>
    <name evidence="2" type="ORF">PXEA_LOCUS10778</name>
</gene>
<sequence length="245" mass="28927">MTHSYFSLFDDDHTHVSPNLVRSTVRRGKKKLVTIFSNDSSVHHDRTSGRLHFGQSHSQSSSTADLLIWPDEHNICKTQDARPAECNHLMGQRGNWKCCKKVGSAKAGDEMRLSGDFVLVRDSSETAEMRRDATLHDTRRDDTKRRGRPERVGRNEEKEKRANDKEDRQEKKEENEESEKEIREKKEDERKEKKNKEANEENEENEKEMKEEKEDEKKEKKNKEANEENEQKEKDMKEKKKDEKK</sequence>
<evidence type="ECO:0000256" key="1">
    <source>
        <dbReference type="SAM" id="MobiDB-lite"/>
    </source>
</evidence>
<dbReference type="AlphaFoldDB" id="A0A448WQ48"/>
<evidence type="ECO:0000313" key="3">
    <source>
        <dbReference type="Proteomes" id="UP000784294"/>
    </source>
</evidence>
<evidence type="ECO:0000313" key="2">
    <source>
        <dbReference type="EMBL" id="VEL17338.1"/>
    </source>
</evidence>
<proteinExistence type="predicted"/>
<reference evidence="2" key="1">
    <citation type="submission" date="2018-11" db="EMBL/GenBank/DDBJ databases">
        <authorList>
            <consortium name="Pathogen Informatics"/>
        </authorList>
    </citation>
    <scope>NUCLEOTIDE SEQUENCE</scope>
</reference>